<comment type="catalytic activity">
    <reaction evidence="4">
        <text>dTTP + H2O = dTMP + diphosphate + H(+)</text>
        <dbReference type="Rhea" id="RHEA:28534"/>
        <dbReference type="ChEBI" id="CHEBI:15377"/>
        <dbReference type="ChEBI" id="CHEBI:15378"/>
        <dbReference type="ChEBI" id="CHEBI:33019"/>
        <dbReference type="ChEBI" id="CHEBI:37568"/>
        <dbReference type="ChEBI" id="CHEBI:63528"/>
        <dbReference type="EC" id="3.6.1.9"/>
    </reaction>
</comment>
<dbReference type="HAMAP" id="MF_00528">
    <property type="entry name" value="Maf"/>
    <property type="match status" value="1"/>
</dbReference>
<comment type="function">
    <text evidence="4">Nucleoside triphosphate pyrophosphatase that hydrolyzes dTTP and UTP. May have a dual role in cell division arrest and in preventing the incorporation of modified nucleotides into cellular nucleic acids.</text>
</comment>
<keyword evidence="3 4" id="KW-0546">Nucleotide metabolism</keyword>
<dbReference type="Gene3D" id="3.90.950.10">
    <property type="match status" value="1"/>
</dbReference>
<feature type="active site" description="Proton acceptor" evidence="4">
    <location>
        <position position="73"/>
    </location>
</feature>
<dbReference type="GO" id="GO:0009117">
    <property type="term" value="P:nucleotide metabolic process"/>
    <property type="evidence" value="ECO:0007669"/>
    <property type="project" value="UniProtKB-KW"/>
</dbReference>
<dbReference type="EMBL" id="VHSG01000010">
    <property type="protein sequence ID" value="TQV80162.1"/>
    <property type="molecule type" value="Genomic_DNA"/>
</dbReference>
<evidence type="ECO:0000313" key="6">
    <source>
        <dbReference type="Proteomes" id="UP000319732"/>
    </source>
</evidence>
<evidence type="ECO:0000256" key="1">
    <source>
        <dbReference type="ARBA" id="ARBA00001968"/>
    </source>
</evidence>
<keyword evidence="4" id="KW-0963">Cytoplasm</keyword>
<keyword evidence="6" id="KW-1185">Reference proteome</keyword>
<comment type="subcellular location">
    <subcellularLocation>
        <location evidence="4">Cytoplasm</location>
    </subcellularLocation>
</comment>
<dbReference type="Pfam" id="PF02545">
    <property type="entry name" value="Maf"/>
    <property type="match status" value="1"/>
</dbReference>
<comment type="caution">
    <text evidence="4">Lacks conserved residue(s) required for the propagation of feature annotation.</text>
</comment>
<reference evidence="5 6" key="1">
    <citation type="submission" date="2019-06" db="EMBL/GenBank/DDBJ databases">
        <title>Whole genome sequence for Cellvibrionaceae sp. R142.</title>
        <authorList>
            <person name="Wang G."/>
        </authorList>
    </citation>
    <scope>NUCLEOTIDE SEQUENCE [LARGE SCALE GENOMIC DNA]</scope>
    <source>
        <strain evidence="5 6">R142</strain>
    </source>
</reference>
<comment type="caution">
    <text evidence="5">The sequence shown here is derived from an EMBL/GenBank/DDBJ whole genome shotgun (WGS) entry which is preliminary data.</text>
</comment>
<dbReference type="RefSeq" id="WP_142904261.1">
    <property type="nucleotide sequence ID" value="NZ_ML660092.1"/>
</dbReference>
<dbReference type="NCBIfam" id="TIGR00172">
    <property type="entry name" value="maf"/>
    <property type="match status" value="1"/>
</dbReference>
<dbReference type="AlphaFoldDB" id="A0A545TSH0"/>
<dbReference type="PIRSF" id="PIRSF006305">
    <property type="entry name" value="Maf"/>
    <property type="match status" value="1"/>
</dbReference>
<evidence type="ECO:0000256" key="3">
    <source>
        <dbReference type="ARBA" id="ARBA00023080"/>
    </source>
</evidence>
<dbReference type="SUPFAM" id="SSF52972">
    <property type="entry name" value="ITPase-like"/>
    <property type="match status" value="1"/>
</dbReference>
<protein>
    <recommendedName>
        <fullName evidence="4">dTTP/UTP pyrophosphatase</fullName>
        <shortName evidence="4">dTTPase/UTPase</shortName>
        <ecNumber evidence="4">3.6.1.9</ecNumber>
    </recommendedName>
    <alternativeName>
        <fullName evidence="4">Nucleoside triphosphate pyrophosphatase</fullName>
    </alternativeName>
    <alternativeName>
        <fullName evidence="4">Nucleotide pyrophosphatase</fullName>
        <shortName evidence="4">Nucleotide PPase</shortName>
    </alternativeName>
</protein>
<dbReference type="GO" id="GO:0036221">
    <property type="term" value="F:UTP diphosphatase activity"/>
    <property type="evidence" value="ECO:0007669"/>
    <property type="project" value="RHEA"/>
</dbReference>
<evidence type="ECO:0000256" key="2">
    <source>
        <dbReference type="ARBA" id="ARBA00022801"/>
    </source>
</evidence>
<name>A0A545TSH0_9GAMM</name>
<feature type="site" description="Important for substrate specificity" evidence="4">
    <location>
        <position position="74"/>
    </location>
</feature>
<comment type="cofactor">
    <cofactor evidence="1 4">
        <name>a divalent metal cation</name>
        <dbReference type="ChEBI" id="CHEBI:60240"/>
    </cofactor>
</comment>
<dbReference type="PANTHER" id="PTHR43213">
    <property type="entry name" value="BIFUNCTIONAL DTTP/UTP PYROPHOSPHATASE/METHYLTRANSFERASE PROTEIN-RELATED"/>
    <property type="match status" value="1"/>
</dbReference>
<dbReference type="PANTHER" id="PTHR43213:SF5">
    <property type="entry name" value="BIFUNCTIONAL DTTP_UTP PYROPHOSPHATASE_METHYLTRANSFERASE PROTEIN-RELATED"/>
    <property type="match status" value="1"/>
</dbReference>
<dbReference type="OrthoDB" id="9807767at2"/>
<organism evidence="5 6">
    <name type="scientific">Exilibacterium tricleocarpae</name>
    <dbReference type="NCBI Taxonomy" id="2591008"/>
    <lineage>
        <taxon>Bacteria</taxon>
        <taxon>Pseudomonadati</taxon>
        <taxon>Pseudomonadota</taxon>
        <taxon>Gammaproteobacteria</taxon>
        <taxon>Cellvibrionales</taxon>
        <taxon>Cellvibrionaceae</taxon>
        <taxon>Exilibacterium</taxon>
    </lineage>
</organism>
<dbReference type="InterPro" id="IPR029001">
    <property type="entry name" value="ITPase-like_fam"/>
</dbReference>
<dbReference type="Proteomes" id="UP000319732">
    <property type="component" value="Unassembled WGS sequence"/>
</dbReference>
<sequence length="198" mass="21532">MTDAHRSSSQTLYLASKSPRRRELLRQIGVPFQIVSVDVPEIHEPGEAPETYVARLAAAKARAGNRAVTLGADTIVVCDERVLEKPVDEADALAMLMQLSGRTHQVMSAVSLYTPARQLTRTSVTEVRFRVLSRAECSAYWRTGEPRDKAGGYAIQGLGAIFVASIQGSYSGVVGLPIEQTWALLKAFGLTWWQGDGG</sequence>
<evidence type="ECO:0000313" key="5">
    <source>
        <dbReference type="EMBL" id="TQV80162.1"/>
    </source>
</evidence>
<gene>
    <name evidence="5" type="ORF">FKG94_10880</name>
</gene>
<dbReference type="CDD" id="cd00555">
    <property type="entry name" value="Maf"/>
    <property type="match status" value="1"/>
</dbReference>
<accession>A0A545TSH0</accession>
<evidence type="ECO:0000256" key="4">
    <source>
        <dbReference type="HAMAP-Rule" id="MF_00528"/>
    </source>
</evidence>
<dbReference type="InterPro" id="IPR003697">
    <property type="entry name" value="Maf-like"/>
</dbReference>
<feature type="site" description="Important for substrate specificity" evidence="4">
    <location>
        <position position="20"/>
    </location>
</feature>
<comment type="similarity">
    <text evidence="4">Belongs to the Maf family. YhdE subfamily.</text>
</comment>
<dbReference type="EC" id="3.6.1.9" evidence="4"/>
<proteinExistence type="inferred from homology"/>
<keyword evidence="2 4" id="KW-0378">Hydrolase</keyword>
<comment type="catalytic activity">
    <reaction evidence="4">
        <text>UTP + H2O = UMP + diphosphate + H(+)</text>
        <dbReference type="Rhea" id="RHEA:29395"/>
        <dbReference type="ChEBI" id="CHEBI:15377"/>
        <dbReference type="ChEBI" id="CHEBI:15378"/>
        <dbReference type="ChEBI" id="CHEBI:33019"/>
        <dbReference type="ChEBI" id="CHEBI:46398"/>
        <dbReference type="ChEBI" id="CHEBI:57865"/>
        <dbReference type="EC" id="3.6.1.9"/>
    </reaction>
</comment>
<dbReference type="GO" id="GO:0005737">
    <property type="term" value="C:cytoplasm"/>
    <property type="evidence" value="ECO:0007669"/>
    <property type="project" value="UniProtKB-SubCell"/>
</dbReference>
<dbReference type="GO" id="GO:0036218">
    <property type="term" value="F:dTTP diphosphatase activity"/>
    <property type="evidence" value="ECO:0007669"/>
    <property type="project" value="RHEA"/>
</dbReference>
<feature type="site" description="Important for substrate specificity" evidence="4">
    <location>
        <position position="156"/>
    </location>
</feature>